<name>A0A918YMS6_9ACTN</name>
<protein>
    <submittedName>
        <fullName evidence="1">Uncharacterized protein</fullName>
    </submittedName>
</protein>
<keyword evidence="2" id="KW-1185">Reference proteome</keyword>
<accession>A0A918YMS6</accession>
<sequence>MTESHRAALHRGSAPRHLASTLFALVSTVVLFLGTALTAPAAGAAPRR</sequence>
<reference evidence="1" key="1">
    <citation type="journal article" date="2014" name="Int. J. Syst. Evol. Microbiol.">
        <title>Complete genome sequence of Corynebacterium casei LMG S-19264T (=DSM 44701T), isolated from a smear-ripened cheese.</title>
        <authorList>
            <consortium name="US DOE Joint Genome Institute (JGI-PGF)"/>
            <person name="Walter F."/>
            <person name="Albersmeier A."/>
            <person name="Kalinowski J."/>
            <person name="Ruckert C."/>
        </authorList>
    </citation>
    <scope>NUCLEOTIDE SEQUENCE</scope>
    <source>
        <strain evidence="1">JCM 4714</strain>
    </source>
</reference>
<comment type="caution">
    <text evidence="1">The sequence shown here is derived from an EMBL/GenBank/DDBJ whole genome shotgun (WGS) entry which is preliminary data.</text>
</comment>
<dbReference type="Proteomes" id="UP000655443">
    <property type="component" value="Unassembled WGS sequence"/>
</dbReference>
<organism evidence="1 2">
    <name type="scientific">Streptomyces alanosinicus</name>
    <dbReference type="NCBI Taxonomy" id="68171"/>
    <lineage>
        <taxon>Bacteria</taxon>
        <taxon>Bacillati</taxon>
        <taxon>Actinomycetota</taxon>
        <taxon>Actinomycetes</taxon>
        <taxon>Kitasatosporales</taxon>
        <taxon>Streptomycetaceae</taxon>
        <taxon>Streptomyces</taxon>
    </lineage>
</organism>
<proteinExistence type="predicted"/>
<reference evidence="1" key="2">
    <citation type="submission" date="2020-09" db="EMBL/GenBank/DDBJ databases">
        <authorList>
            <person name="Sun Q."/>
            <person name="Ohkuma M."/>
        </authorList>
    </citation>
    <scope>NUCLEOTIDE SEQUENCE</scope>
    <source>
        <strain evidence="1">JCM 4714</strain>
    </source>
</reference>
<dbReference type="EMBL" id="BMVG01000018">
    <property type="protein sequence ID" value="GHE09011.1"/>
    <property type="molecule type" value="Genomic_DNA"/>
</dbReference>
<dbReference type="RefSeq" id="WP_229882057.1">
    <property type="nucleotide sequence ID" value="NZ_BMVG01000018.1"/>
</dbReference>
<evidence type="ECO:0000313" key="2">
    <source>
        <dbReference type="Proteomes" id="UP000655443"/>
    </source>
</evidence>
<dbReference type="AlphaFoldDB" id="A0A918YMS6"/>
<evidence type="ECO:0000313" key="1">
    <source>
        <dbReference type="EMBL" id="GHE09011.1"/>
    </source>
</evidence>
<gene>
    <name evidence="1" type="ORF">GCM10010339_59890</name>
</gene>